<accession>A0A4V4H6B6</accession>
<evidence type="ECO:0000313" key="3">
    <source>
        <dbReference type="EMBL" id="THU59316.1"/>
    </source>
</evidence>
<feature type="domain" description="DUF7866" evidence="2">
    <location>
        <begin position="55"/>
        <end position="106"/>
    </location>
</feature>
<dbReference type="EMBL" id="PYDT01000005">
    <property type="protein sequence ID" value="THU59316.1"/>
    <property type="molecule type" value="Genomic_DNA"/>
</dbReference>
<dbReference type="PANTHER" id="PTHR33786">
    <property type="entry name" value="UBIQUITIN CARBOXYL-TERMINAL HYDROLASE"/>
    <property type="match status" value="1"/>
</dbReference>
<keyword evidence="4" id="KW-1185">Reference proteome</keyword>
<reference evidence="3 4" key="1">
    <citation type="journal article" date="2019" name="Nat. Plants">
        <title>Genome sequencing of Musa balbisiana reveals subgenome evolution and function divergence in polyploid bananas.</title>
        <authorList>
            <person name="Yao X."/>
        </authorList>
    </citation>
    <scope>NUCLEOTIDE SEQUENCE [LARGE SCALE GENOMIC DNA]</scope>
    <source>
        <strain evidence="4">cv. DH-PKW</strain>
        <tissue evidence="3">Leaves</tissue>
    </source>
</reference>
<gene>
    <name evidence="3" type="ORF">C4D60_Mb07t00870</name>
</gene>
<organism evidence="3 4">
    <name type="scientific">Musa balbisiana</name>
    <name type="common">Banana</name>
    <dbReference type="NCBI Taxonomy" id="52838"/>
    <lineage>
        <taxon>Eukaryota</taxon>
        <taxon>Viridiplantae</taxon>
        <taxon>Streptophyta</taxon>
        <taxon>Embryophyta</taxon>
        <taxon>Tracheophyta</taxon>
        <taxon>Spermatophyta</taxon>
        <taxon>Magnoliopsida</taxon>
        <taxon>Liliopsida</taxon>
        <taxon>Zingiberales</taxon>
        <taxon>Musaceae</taxon>
        <taxon>Musa</taxon>
    </lineage>
</organism>
<dbReference type="InterPro" id="IPR057188">
    <property type="entry name" value="DUF7866"/>
</dbReference>
<feature type="signal peptide" evidence="1">
    <location>
        <begin position="1"/>
        <end position="23"/>
    </location>
</feature>
<sequence length="106" mass="11196">MGNLSVSLFLSLALLLSVFPCEGASHNGTPSNDDYVPVSPVQYRAVAGGILSEPAKVCSDCTCCAGDDKSKCQTMKCCHQIKCNQPGKPFGHCSFTPISCDCNNCE</sequence>
<feature type="chain" id="PRO_5020223145" description="DUF7866 domain-containing protein" evidence="1">
    <location>
        <begin position="24"/>
        <end position="106"/>
    </location>
</feature>
<dbReference type="AlphaFoldDB" id="A0A4V4H6B6"/>
<dbReference type="Proteomes" id="UP000317650">
    <property type="component" value="Chromosome 7"/>
</dbReference>
<evidence type="ECO:0000259" key="2">
    <source>
        <dbReference type="Pfam" id="PF25268"/>
    </source>
</evidence>
<proteinExistence type="predicted"/>
<evidence type="ECO:0000256" key="1">
    <source>
        <dbReference type="SAM" id="SignalP"/>
    </source>
</evidence>
<dbReference type="PANTHER" id="PTHR33786:SF5">
    <property type="entry name" value="EXPRESSED PROTEIN"/>
    <property type="match status" value="1"/>
</dbReference>
<dbReference type="Pfam" id="PF25268">
    <property type="entry name" value="DUF7866"/>
    <property type="match status" value="1"/>
</dbReference>
<protein>
    <recommendedName>
        <fullName evidence="2">DUF7866 domain-containing protein</fullName>
    </recommendedName>
</protein>
<comment type="caution">
    <text evidence="3">The sequence shown here is derived from an EMBL/GenBank/DDBJ whole genome shotgun (WGS) entry which is preliminary data.</text>
</comment>
<evidence type="ECO:0000313" key="4">
    <source>
        <dbReference type="Proteomes" id="UP000317650"/>
    </source>
</evidence>
<keyword evidence="1" id="KW-0732">Signal</keyword>
<name>A0A4V4H6B6_MUSBA</name>